<evidence type="ECO:0000313" key="4">
    <source>
        <dbReference type="Proteomes" id="UP000053820"/>
    </source>
</evidence>
<dbReference type="OrthoDB" id="2646753at2759"/>
<feature type="compositionally biased region" description="Polar residues" evidence="1">
    <location>
        <begin position="328"/>
        <end position="358"/>
    </location>
</feature>
<feature type="compositionally biased region" description="Acidic residues" evidence="1">
    <location>
        <begin position="208"/>
        <end position="219"/>
    </location>
</feature>
<protein>
    <recommendedName>
        <fullName evidence="2">DUF6532 domain-containing protein</fullName>
    </recommendedName>
</protein>
<evidence type="ECO:0000259" key="2">
    <source>
        <dbReference type="Pfam" id="PF20149"/>
    </source>
</evidence>
<dbReference type="InterPro" id="IPR045341">
    <property type="entry name" value="DUF6532"/>
</dbReference>
<feature type="compositionally biased region" description="Low complexity" evidence="1">
    <location>
        <begin position="404"/>
        <end position="415"/>
    </location>
</feature>
<sequence>MPELMQGAPGSRFGFQVQASVPPSYVGSQPLHKYEQDQIKHKAQHASGRSAPQARQKAAPAVKATLESGLCADLPRTLAQSQANSPLPASTLCVPQQPLPNASSLQLQTAPVPGRPSQLLTSAARSVPPLTTARLTSTIAATPRFTSTPHLVTTRGSPSTAMSATNRSQVAQAASLLSQTHLPADEPPYMAPGVRQQNYSSELSSIASDEEVPDAAEDNEQMSSNLEFRTVFKHGNSDNNDDGSLYSPVGQQSKTVVSVGGHEGPMGCENSPTDFLIPHISQIHQGATYTPSGQEHYVNNDMDVDGPDVDNEDDDVDFYSRGYHRSSTRNANAISSSRPSKSQCIPAQPQFPSQQPVLAQQHVPIQQRVPSQQHVSSQQSVSSQCPPSQQFTFQQCLPPQSCIPQQQTIPSRQQQPVPPQQCTTSHDREPLPQQPVPQQRIPSQQRTPSVRPPPPPPQQHSRSSPPSQSDSSSANGNGNDDPQSRRSHRVGDEIRTRPAPNTHASPPKQASEEPTDSDSATAVSTHGWNRRGGKYSKNAKGSIPAKPTTLAFFGPLWTKLLDAAKARMRLYIATEELFLWIEVTVDGQCSEVLIETIVHYEQNNFEVEAGYYPLHKRSMARLLFNDTQTFRSEIKKLAQCVIPLEYHLQAPPSAKTEAEHIHTIKDKAADLIQDSAFLLGERDEQDKASNFAHSTLKNICLAIFYSNATKALCQFIEFQSFVPYKALVLIAAMVHGVLCAFKKHGFDKSQSFNVDEAEDSYDKMINLINHVIVHPYHGPKLNVMLEDWASIGMTGYVAKGHAKEASDSNWTVVLD</sequence>
<accession>A0A0C9VI15</accession>
<name>A0A0C9VI15_9AGAM</name>
<organism evidence="3 4">
    <name type="scientific">Hydnomerulius pinastri MD-312</name>
    <dbReference type="NCBI Taxonomy" id="994086"/>
    <lineage>
        <taxon>Eukaryota</taxon>
        <taxon>Fungi</taxon>
        <taxon>Dikarya</taxon>
        <taxon>Basidiomycota</taxon>
        <taxon>Agaricomycotina</taxon>
        <taxon>Agaricomycetes</taxon>
        <taxon>Agaricomycetidae</taxon>
        <taxon>Boletales</taxon>
        <taxon>Boletales incertae sedis</taxon>
        <taxon>Leucogyrophana</taxon>
    </lineage>
</organism>
<feature type="region of interest" description="Disordered" evidence="1">
    <location>
        <begin position="198"/>
        <end position="219"/>
    </location>
</feature>
<feature type="domain" description="DUF6532" evidence="2">
    <location>
        <begin position="563"/>
        <end position="770"/>
    </location>
</feature>
<dbReference type="HOGENOM" id="CLU_346487_0_0_1"/>
<proteinExistence type="predicted"/>
<dbReference type="Proteomes" id="UP000053820">
    <property type="component" value="Unassembled WGS sequence"/>
</dbReference>
<feature type="compositionally biased region" description="Polar residues" evidence="1">
    <location>
        <begin position="198"/>
        <end position="207"/>
    </location>
</feature>
<feature type="compositionally biased region" description="Low complexity" evidence="1">
    <location>
        <begin position="366"/>
        <end position="390"/>
    </location>
</feature>
<feature type="region of interest" description="Disordered" evidence="1">
    <location>
        <begin position="24"/>
        <end position="61"/>
    </location>
</feature>
<reference evidence="3 4" key="1">
    <citation type="submission" date="2014-04" db="EMBL/GenBank/DDBJ databases">
        <title>Evolutionary Origins and Diversification of the Mycorrhizal Mutualists.</title>
        <authorList>
            <consortium name="DOE Joint Genome Institute"/>
            <consortium name="Mycorrhizal Genomics Consortium"/>
            <person name="Kohler A."/>
            <person name="Kuo A."/>
            <person name="Nagy L.G."/>
            <person name="Floudas D."/>
            <person name="Copeland A."/>
            <person name="Barry K.W."/>
            <person name="Cichocki N."/>
            <person name="Veneault-Fourrey C."/>
            <person name="LaButti K."/>
            <person name="Lindquist E.A."/>
            <person name="Lipzen A."/>
            <person name="Lundell T."/>
            <person name="Morin E."/>
            <person name="Murat C."/>
            <person name="Riley R."/>
            <person name="Ohm R."/>
            <person name="Sun H."/>
            <person name="Tunlid A."/>
            <person name="Henrissat B."/>
            <person name="Grigoriev I.V."/>
            <person name="Hibbett D.S."/>
            <person name="Martin F."/>
        </authorList>
    </citation>
    <scope>NUCLEOTIDE SEQUENCE [LARGE SCALE GENOMIC DNA]</scope>
    <source>
        <strain evidence="3 4">MD-312</strain>
    </source>
</reference>
<dbReference type="EMBL" id="KN839844">
    <property type="protein sequence ID" value="KIJ65319.1"/>
    <property type="molecule type" value="Genomic_DNA"/>
</dbReference>
<feature type="region of interest" description="Disordered" evidence="1">
    <location>
        <begin position="290"/>
        <end position="390"/>
    </location>
</feature>
<feature type="compositionally biased region" description="Low complexity" evidence="1">
    <location>
        <begin position="459"/>
        <end position="473"/>
    </location>
</feature>
<feature type="compositionally biased region" description="Acidic residues" evidence="1">
    <location>
        <begin position="302"/>
        <end position="317"/>
    </location>
</feature>
<evidence type="ECO:0000256" key="1">
    <source>
        <dbReference type="SAM" id="MobiDB-lite"/>
    </source>
</evidence>
<dbReference type="AlphaFoldDB" id="A0A0C9VI15"/>
<feature type="region of interest" description="Disordered" evidence="1">
    <location>
        <begin position="404"/>
        <end position="542"/>
    </location>
</feature>
<feature type="compositionally biased region" description="Polar residues" evidence="1">
    <location>
        <begin position="517"/>
        <end position="527"/>
    </location>
</feature>
<keyword evidence="4" id="KW-1185">Reference proteome</keyword>
<gene>
    <name evidence="3" type="ORF">HYDPIDRAFT_28030</name>
</gene>
<evidence type="ECO:0000313" key="3">
    <source>
        <dbReference type="EMBL" id="KIJ65319.1"/>
    </source>
</evidence>
<dbReference type="Pfam" id="PF20149">
    <property type="entry name" value="DUF6532"/>
    <property type="match status" value="1"/>
</dbReference>